<dbReference type="SUPFAM" id="SSF56349">
    <property type="entry name" value="DNA breaking-rejoining enzymes"/>
    <property type="match status" value="1"/>
</dbReference>
<protein>
    <submittedName>
        <fullName evidence="2">Site-specific integrase</fullName>
    </submittedName>
</protein>
<dbReference type="InterPro" id="IPR013762">
    <property type="entry name" value="Integrase-like_cat_sf"/>
</dbReference>
<keyword evidence="3" id="KW-1185">Reference proteome</keyword>
<dbReference type="EMBL" id="CP132507">
    <property type="protein sequence ID" value="WNO04019.1"/>
    <property type="molecule type" value="Genomic_DNA"/>
</dbReference>
<dbReference type="InterPro" id="IPR011010">
    <property type="entry name" value="DNA_brk_join_enz"/>
</dbReference>
<dbReference type="Gene3D" id="1.10.443.10">
    <property type="entry name" value="Intergrase catalytic core"/>
    <property type="match status" value="1"/>
</dbReference>
<dbReference type="Proteomes" id="UP001302257">
    <property type="component" value="Chromosome"/>
</dbReference>
<organism evidence="2 3">
    <name type="scientific">Rhodoferax mekongensis</name>
    <dbReference type="NCBI Taxonomy" id="3068341"/>
    <lineage>
        <taxon>Bacteria</taxon>
        <taxon>Pseudomonadati</taxon>
        <taxon>Pseudomonadota</taxon>
        <taxon>Betaproteobacteria</taxon>
        <taxon>Burkholderiales</taxon>
        <taxon>Comamonadaceae</taxon>
        <taxon>Rhodoferax</taxon>
    </lineage>
</organism>
<keyword evidence="1" id="KW-0233">DNA recombination</keyword>
<evidence type="ECO:0000313" key="3">
    <source>
        <dbReference type="Proteomes" id="UP001302257"/>
    </source>
</evidence>
<sequence length="299" mass="34256">MATVTLNARLDKIKALLRVARSKGVVPHNPAEHIIGLKESTRAKRVARRLPFEQADIQKIFSSDIYNDKQLRSSGQSAEATYWLPLIMYYTGARPEEIAGLAVSDVVCDEQFGWYFNITDRPEPDTDLFESSKELAEKQKGNSRFVKNVMSIRVVPVAPELIRLGFIRYIEFVRQDGNFMLFPELKKDWHGKFCGAFGKFFGRFKKDMLGISNPKKVLYSFRHTFKDFMVAVNLETKMIHRIMGHASGDGAITDGYGKQDIPLEFIVREFKKIKYFEIEAQPWTVGRGTIRTSKGKQLD</sequence>
<gene>
    <name evidence="2" type="ORF">RAN89_14020</name>
</gene>
<reference evidence="2 3" key="1">
    <citation type="submission" date="2023-08" db="EMBL/GenBank/DDBJ databases">
        <title>Rhodoferax potami sp. nov. and Rhodoferax mekongensis sp. nov., isolated from the Mekong River in Thailand.</title>
        <authorList>
            <person name="Kitikhun S."/>
            <person name="Charoenyingcharoen P."/>
            <person name="Siriarchawattana P."/>
            <person name="Likhitrattanapisal S."/>
            <person name="Nilsakha T."/>
            <person name="Chanpet A."/>
            <person name="Rattanawaree P."/>
            <person name="Ingsriswang S."/>
        </authorList>
    </citation>
    <scope>NUCLEOTIDE SEQUENCE [LARGE SCALE GENOMIC DNA]</scope>
    <source>
        <strain evidence="2 3">TBRC 17307</strain>
    </source>
</reference>
<accession>A0ABZ0AWJ6</accession>
<name>A0ABZ0AWJ6_9BURK</name>
<evidence type="ECO:0000313" key="2">
    <source>
        <dbReference type="EMBL" id="WNO04019.1"/>
    </source>
</evidence>
<dbReference type="CDD" id="cd01184">
    <property type="entry name" value="INT_C_like_1"/>
    <property type="match status" value="1"/>
</dbReference>
<evidence type="ECO:0000256" key="1">
    <source>
        <dbReference type="ARBA" id="ARBA00023172"/>
    </source>
</evidence>
<dbReference type="RefSeq" id="WP_313866890.1">
    <property type="nucleotide sequence ID" value="NZ_CP132507.1"/>
</dbReference>
<proteinExistence type="predicted"/>